<reference evidence="2" key="1">
    <citation type="journal article" date="2015" name="Nature">
        <title>Complex archaea that bridge the gap between prokaryotes and eukaryotes.</title>
        <authorList>
            <person name="Spang A."/>
            <person name="Saw J.H."/>
            <person name="Jorgensen S.L."/>
            <person name="Zaremba-Niedzwiedzka K."/>
            <person name="Martijn J."/>
            <person name="Lind A.E."/>
            <person name="van Eijk R."/>
            <person name="Schleper C."/>
            <person name="Guy L."/>
            <person name="Ettema T.J."/>
        </authorList>
    </citation>
    <scope>NUCLEOTIDE SEQUENCE</scope>
</reference>
<dbReference type="PROSITE" id="PS01332">
    <property type="entry name" value="HTH_RRF2_1"/>
    <property type="match status" value="1"/>
</dbReference>
<feature type="compositionally biased region" description="Basic residues" evidence="1">
    <location>
        <begin position="143"/>
        <end position="156"/>
    </location>
</feature>
<gene>
    <name evidence="2" type="ORF">LCGC14_0494630</name>
</gene>
<dbReference type="PROSITE" id="PS51197">
    <property type="entry name" value="HTH_RRF2_2"/>
    <property type="match status" value="1"/>
</dbReference>
<dbReference type="InterPro" id="IPR030489">
    <property type="entry name" value="TR_Rrf2-type_CS"/>
</dbReference>
<dbReference type="PANTHER" id="PTHR33221">
    <property type="entry name" value="WINGED HELIX-TURN-HELIX TRANSCRIPTIONAL REGULATOR, RRF2 FAMILY"/>
    <property type="match status" value="1"/>
</dbReference>
<dbReference type="InterPro" id="IPR000944">
    <property type="entry name" value="Tscrpt_reg_Rrf2"/>
</dbReference>
<dbReference type="InterPro" id="IPR036388">
    <property type="entry name" value="WH-like_DNA-bd_sf"/>
</dbReference>
<comment type="caution">
    <text evidence="2">The sequence shown here is derived from an EMBL/GenBank/DDBJ whole genome shotgun (WGS) entry which is preliminary data.</text>
</comment>
<dbReference type="SUPFAM" id="SSF46785">
    <property type="entry name" value="Winged helix' DNA-binding domain"/>
    <property type="match status" value="1"/>
</dbReference>
<dbReference type="InterPro" id="IPR036390">
    <property type="entry name" value="WH_DNA-bd_sf"/>
</dbReference>
<evidence type="ECO:0008006" key="3">
    <source>
        <dbReference type="Google" id="ProtNLM"/>
    </source>
</evidence>
<dbReference type="GO" id="GO:0003700">
    <property type="term" value="F:DNA-binding transcription factor activity"/>
    <property type="evidence" value="ECO:0007669"/>
    <property type="project" value="TreeGrafter"/>
</dbReference>
<dbReference type="Pfam" id="PF02082">
    <property type="entry name" value="Rrf2"/>
    <property type="match status" value="1"/>
</dbReference>
<dbReference type="GO" id="GO:0005829">
    <property type="term" value="C:cytosol"/>
    <property type="evidence" value="ECO:0007669"/>
    <property type="project" value="TreeGrafter"/>
</dbReference>
<sequence>MEIIRRHSDYGIRALAYLATSGKAMAPCGEIARACGISKGFAYKILQRLASAGLVTSRSGRVGGFRLCKSLDAITLYDVVSLMQGPVEVSKCVVDPRACKRGQVCGLSPKWRKLQDNIVGFLKSTSLQSLLSPPKSVAGRTSRSNRKKTSRQGKRR</sequence>
<dbReference type="Gene3D" id="1.10.10.10">
    <property type="entry name" value="Winged helix-like DNA-binding domain superfamily/Winged helix DNA-binding domain"/>
    <property type="match status" value="1"/>
</dbReference>
<dbReference type="NCBIfam" id="TIGR00738">
    <property type="entry name" value="rrf2_super"/>
    <property type="match status" value="1"/>
</dbReference>
<dbReference type="AlphaFoldDB" id="A0A0F9SP04"/>
<feature type="region of interest" description="Disordered" evidence="1">
    <location>
        <begin position="131"/>
        <end position="156"/>
    </location>
</feature>
<proteinExistence type="predicted"/>
<name>A0A0F9SP04_9ZZZZ</name>
<dbReference type="EMBL" id="LAZR01000567">
    <property type="protein sequence ID" value="KKN64122.1"/>
    <property type="molecule type" value="Genomic_DNA"/>
</dbReference>
<accession>A0A0F9SP04</accession>
<evidence type="ECO:0000256" key="1">
    <source>
        <dbReference type="SAM" id="MobiDB-lite"/>
    </source>
</evidence>
<dbReference type="PANTHER" id="PTHR33221:SF2">
    <property type="entry name" value="TRANSCRIPTIONAL REGULATOR"/>
    <property type="match status" value="1"/>
</dbReference>
<organism evidence="2">
    <name type="scientific">marine sediment metagenome</name>
    <dbReference type="NCBI Taxonomy" id="412755"/>
    <lineage>
        <taxon>unclassified sequences</taxon>
        <taxon>metagenomes</taxon>
        <taxon>ecological metagenomes</taxon>
    </lineage>
</organism>
<evidence type="ECO:0000313" key="2">
    <source>
        <dbReference type="EMBL" id="KKN64122.1"/>
    </source>
</evidence>
<protein>
    <recommendedName>
        <fullName evidence="3">Rrf2 family transcriptional regulator</fullName>
    </recommendedName>
</protein>